<dbReference type="PANTHER" id="PTHR40659">
    <property type="entry name" value="NICKEL/COBALT EFFLUX SYSTEM RCNA"/>
    <property type="match status" value="1"/>
</dbReference>
<comment type="subcellular location">
    <subcellularLocation>
        <location evidence="2 13">Cell membrane</location>
        <topology evidence="2 13">Multi-pass membrane protein</topology>
    </subcellularLocation>
</comment>
<keyword evidence="3" id="KW-0171">Cobalt transport</keyword>
<evidence type="ECO:0000313" key="16">
    <source>
        <dbReference type="Proteomes" id="UP001325479"/>
    </source>
</evidence>
<gene>
    <name evidence="15" type="ORF">U0042_25875</name>
</gene>
<dbReference type="Pfam" id="PF03824">
    <property type="entry name" value="NicO"/>
    <property type="match status" value="1"/>
</dbReference>
<keyword evidence="16" id="KW-1185">Reference proteome</keyword>
<accession>A0ABZ0WJD3</accession>
<keyword evidence="14" id="KW-0732">Signal</keyword>
<evidence type="ECO:0000256" key="6">
    <source>
        <dbReference type="ARBA" id="ARBA00022596"/>
    </source>
</evidence>
<feature type="transmembrane region" description="Helical" evidence="13">
    <location>
        <begin position="144"/>
        <end position="172"/>
    </location>
</feature>
<keyword evidence="5" id="KW-1003">Cell membrane</keyword>
<keyword evidence="11 13" id="KW-0472">Membrane</keyword>
<keyword evidence="12" id="KW-0170">Cobalt</keyword>
<reference evidence="15 16" key="1">
    <citation type="submission" date="2023-12" db="EMBL/GenBank/DDBJ databases">
        <title>Genome sequencing and assembly of bacterial species from a model synthetic community.</title>
        <authorList>
            <person name="Hogle S.L."/>
        </authorList>
    </citation>
    <scope>NUCLEOTIDE SEQUENCE [LARGE SCALE GENOMIC DNA]</scope>
    <source>
        <strain evidence="15 16">HAMBI 2494</strain>
    </source>
</reference>
<dbReference type="InterPro" id="IPR011541">
    <property type="entry name" value="Ni/Co_transpt_high_affinity"/>
</dbReference>
<evidence type="ECO:0000256" key="12">
    <source>
        <dbReference type="ARBA" id="ARBA00023285"/>
    </source>
</evidence>
<evidence type="ECO:0000256" key="5">
    <source>
        <dbReference type="ARBA" id="ARBA00022475"/>
    </source>
</evidence>
<evidence type="ECO:0000256" key="3">
    <source>
        <dbReference type="ARBA" id="ARBA00022426"/>
    </source>
</evidence>
<feature type="chain" id="PRO_5047550025" description="Nickel/cobalt efflux system" evidence="14">
    <location>
        <begin position="29"/>
        <end position="402"/>
    </location>
</feature>
<dbReference type="Proteomes" id="UP001325479">
    <property type="component" value="Chromosome"/>
</dbReference>
<keyword evidence="9" id="KW-0406">Ion transport</keyword>
<keyword evidence="7 13" id="KW-0812">Transmembrane</keyword>
<organism evidence="15 16">
    <name type="scientific">Paraburkholderia kururiensis</name>
    <dbReference type="NCBI Taxonomy" id="984307"/>
    <lineage>
        <taxon>Bacteria</taxon>
        <taxon>Pseudomonadati</taxon>
        <taxon>Pseudomonadota</taxon>
        <taxon>Betaproteobacteria</taxon>
        <taxon>Burkholderiales</taxon>
        <taxon>Burkholderiaceae</taxon>
        <taxon>Paraburkholderia</taxon>
    </lineage>
</organism>
<dbReference type="InterPro" id="IPR051224">
    <property type="entry name" value="NiCoT_RcnA"/>
</dbReference>
<proteinExistence type="inferred from homology"/>
<evidence type="ECO:0000256" key="14">
    <source>
        <dbReference type="SAM" id="SignalP"/>
    </source>
</evidence>
<feature type="transmembrane region" description="Helical" evidence="13">
    <location>
        <begin position="372"/>
        <end position="396"/>
    </location>
</feature>
<evidence type="ECO:0000256" key="1">
    <source>
        <dbReference type="ARBA" id="ARBA00002510"/>
    </source>
</evidence>
<feature type="transmembrane region" description="Helical" evidence="13">
    <location>
        <begin position="295"/>
        <end position="316"/>
    </location>
</feature>
<feature type="signal peptide" evidence="14">
    <location>
        <begin position="1"/>
        <end position="28"/>
    </location>
</feature>
<evidence type="ECO:0000256" key="8">
    <source>
        <dbReference type="ARBA" id="ARBA00022989"/>
    </source>
</evidence>
<comment type="function">
    <text evidence="1">Efflux system for nickel and cobalt.</text>
</comment>
<evidence type="ECO:0000256" key="10">
    <source>
        <dbReference type="ARBA" id="ARBA00023112"/>
    </source>
</evidence>
<evidence type="ECO:0000313" key="15">
    <source>
        <dbReference type="EMBL" id="WQD77438.1"/>
    </source>
</evidence>
<comment type="similarity">
    <text evidence="13">Belongs to the NiCoT transporter (TC 2.A.52) family.</text>
</comment>
<dbReference type="EMBL" id="CP139965">
    <property type="protein sequence ID" value="WQD77438.1"/>
    <property type="molecule type" value="Genomic_DNA"/>
</dbReference>
<keyword evidence="10" id="KW-0921">Nickel transport</keyword>
<name>A0ABZ0WJD3_9BURK</name>
<evidence type="ECO:0000256" key="11">
    <source>
        <dbReference type="ARBA" id="ARBA00023136"/>
    </source>
</evidence>
<dbReference type="PANTHER" id="PTHR40659:SF1">
    <property type="entry name" value="NICKEL_COBALT EFFLUX SYSTEM RCNA"/>
    <property type="match status" value="1"/>
</dbReference>
<keyword evidence="4 13" id="KW-0813">Transport</keyword>
<evidence type="ECO:0000256" key="13">
    <source>
        <dbReference type="RuleBase" id="RU362101"/>
    </source>
</evidence>
<evidence type="ECO:0000256" key="2">
    <source>
        <dbReference type="ARBA" id="ARBA00004651"/>
    </source>
</evidence>
<feature type="transmembrane region" description="Helical" evidence="13">
    <location>
        <begin position="105"/>
        <end position="124"/>
    </location>
</feature>
<feature type="transmembrane region" description="Helical" evidence="13">
    <location>
        <begin position="184"/>
        <end position="203"/>
    </location>
</feature>
<protein>
    <recommendedName>
        <fullName evidence="13">Nickel/cobalt efflux system</fullName>
    </recommendedName>
</protein>
<sequence length="402" mass="40965">MVHGHGRAAVASLLVVAVLCVACVHAHAEALDVFGQPTGAAATAGATATTATAAASDSATLAPSWWYRYVPDSVRAGVGAWLRVQAAWNGRIEGFMAQWSHGASLAAWATLVVVSFGYGALHALGPGHGKLVVSTWLGSRRTRLADAVLLSAWTAAVQAFSAIGLVLGAAWFTHAGLMSVMPHAASMETVSYLLLCVTSAWAIRSRGARSQCCDEAPVVRLAHHAGEDAPQAAPDAADGVGGDEAPVGAYLRNRLTRVAQEKPRLAAGAGPVLSRAAVDARPVSEDRARSKIRQIATLGLAAGVRPCIGAIFALVTSMANGALAAGVVATVAMAAGVATTVTLIGLGSIGANRTLARLALRYRIRSARAGRMVAVGAIAMILLVSALQLALLLSGISANTLS</sequence>
<evidence type="ECO:0000256" key="7">
    <source>
        <dbReference type="ARBA" id="ARBA00022692"/>
    </source>
</evidence>
<keyword evidence="8 13" id="KW-1133">Transmembrane helix</keyword>
<dbReference type="RefSeq" id="WP_157977892.1">
    <property type="nucleotide sequence ID" value="NZ_CP139965.1"/>
</dbReference>
<evidence type="ECO:0000256" key="4">
    <source>
        <dbReference type="ARBA" id="ARBA00022448"/>
    </source>
</evidence>
<feature type="transmembrane region" description="Helical" evidence="13">
    <location>
        <begin position="322"/>
        <end position="351"/>
    </location>
</feature>
<evidence type="ECO:0000256" key="9">
    <source>
        <dbReference type="ARBA" id="ARBA00023065"/>
    </source>
</evidence>
<keyword evidence="6" id="KW-0533">Nickel</keyword>